<dbReference type="InterPro" id="IPR021737">
    <property type="entry name" value="Phage_phiKZ_Orf197"/>
</dbReference>
<dbReference type="RefSeq" id="WP_193383447.1">
    <property type="nucleotide sequence ID" value="NZ_JARAWJ010000005.1"/>
</dbReference>
<evidence type="ECO:0000313" key="2">
    <source>
        <dbReference type="Proteomes" id="UP001282474"/>
    </source>
</evidence>
<evidence type="ECO:0000313" key="1">
    <source>
        <dbReference type="EMBL" id="MDX3037281.1"/>
    </source>
</evidence>
<gene>
    <name evidence="1" type="ORF">PV383_08875</name>
</gene>
<reference evidence="1 2" key="1">
    <citation type="journal article" date="2023" name="Microb. Genom.">
        <title>Mesoterricola silvestris gen. nov., sp. nov., Mesoterricola sediminis sp. nov., Geothrix oryzae sp. nov., Geothrix edaphica sp. nov., Geothrix rubra sp. nov., and Geothrix limicola sp. nov., six novel members of Acidobacteriota isolated from soils.</title>
        <authorList>
            <person name="Weisberg A.J."/>
            <person name="Pearce E."/>
            <person name="Kramer C.G."/>
            <person name="Chang J.H."/>
            <person name="Clarke C.R."/>
        </authorList>
    </citation>
    <scope>NUCLEOTIDE SEQUENCE [LARGE SCALE GENOMIC DNA]</scope>
    <source>
        <strain evidence="1 2">NE20-4-1</strain>
    </source>
</reference>
<organism evidence="1 2">
    <name type="scientific">Streptomyces caniscabiei</name>
    <dbReference type="NCBI Taxonomy" id="2746961"/>
    <lineage>
        <taxon>Bacteria</taxon>
        <taxon>Bacillati</taxon>
        <taxon>Actinomycetota</taxon>
        <taxon>Actinomycetes</taxon>
        <taxon>Kitasatosporales</taxon>
        <taxon>Streptomycetaceae</taxon>
        <taxon>Streptomyces</taxon>
    </lineage>
</organism>
<dbReference type="Proteomes" id="UP001282474">
    <property type="component" value="Unassembled WGS sequence"/>
</dbReference>
<keyword evidence="2" id="KW-1185">Reference proteome</keyword>
<protein>
    <submittedName>
        <fullName evidence="1">DUF3307 domain-containing protein</fullName>
    </submittedName>
</protein>
<comment type="caution">
    <text evidence="1">The sequence shown here is derived from an EMBL/GenBank/DDBJ whole genome shotgun (WGS) entry which is preliminary data.</text>
</comment>
<accession>A0ABU4MJE2</accession>
<dbReference type="EMBL" id="JARAWJ010000005">
    <property type="protein sequence ID" value="MDX3037281.1"/>
    <property type="molecule type" value="Genomic_DNA"/>
</dbReference>
<sequence length="132" mass="14716">MTGAQALGLLLAHLTGDYLIQSHWMAQEKTKRWWPALAHALTYGLPFLLVTQSPAALGVIVGTHAVIDRYRLARHIVWAKNLLAPKPYRHAWADCRATGYPDTTPAWLTVWLMIIADNTVHLAINAAAITWL</sequence>
<name>A0ABU4MJE2_9ACTN</name>
<dbReference type="Pfam" id="PF11750">
    <property type="entry name" value="DUF3307"/>
    <property type="match status" value="1"/>
</dbReference>
<proteinExistence type="predicted"/>